<accession>A0A381SYR0</accession>
<feature type="domain" description="ABC transporter" evidence="3">
    <location>
        <begin position="23"/>
        <end position="268"/>
    </location>
</feature>
<keyword evidence="2" id="KW-0067">ATP-binding</keyword>
<dbReference type="EMBL" id="UINC01003777">
    <property type="protein sequence ID" value="SVA09165.1"/>
    <property type="molecule type" value="Genomic_DNA"/>
</dbReference>
<dbReference type="GO" id="GO:0016020">
    <property type="term" value="C:membrane"/>
    <property type="evidence" value="ECO:0007669"/>
    <property type="project" value="InterPro"/>
</dbReference>
<gene>
    <name evidence="4" type="ORF">METZ01_LOCUS62019</name>
</gene>
<dbReference type="CDD" id="cd03260">
    <property type="entry name" value="ABC_PstB_phosphate_transporter"/>
    <property type="match status" value="1"/>
</dbReference>
<dbReference type="InterPro" id="IPR003593">
    <property type="entry name" value="AAA+_ATPase"/>
</dbReference>
<dbReference type="Pfam" id="PF00005">
    <property type="entry name" value="ABC_tran"/>
    <property type="match status" value="1"/>
</dbReference>
<dbReference type="Gene3D" id="3.40.50.300">
    <property type="entry name" value="P-loop containing nucleotide triphosphate hydrolases"/>
    <property type="match status" value="1"/>
</dbReference>
<dbReference type="PANTHER" id="PTHR43423">
    <property type="entry name" value="ABC TRANSPORTER I FAMILY MEMBER 17"/>
    <property type="match status" value="1"/>
</dbReference>
<dbReference type="SUPFAM" id="SSF52540">
    <property type="entry name" value="P-loop containing nucleoside triphosphate hydrolases"/>
    <property type="match status" value="1"/>
</dbReference>
<protein>
    <recommendedName>
        <fullName evidence="3">ABC transporter domain-containing protein</fullName>
    </recommendedName>
</protein>
<dbReference type="InterPro" id="IPR027417">
    <property type="entry name" value="P-loop_NTPase"/>
</dbReference>
<evidence type="ECO:0000313" key="4">
    <source>
        <dbReference type="EMBL" id="SVA09165.1"/>
    </source>
</evidence>
<dbReference type="SMART" id="SM00382">
    <property type="entry name" value="AAA"/>
    <property type="match status" value="1"/>
</dbReference>
<proteinExistence type="predicted"/>
<keyword evidence="1" id="KW-0547">Nucleotide-binding</keyword>
<reference evidence="4" key="1">
    <citation type="submission" date="2018-05" db="EMBL/GenBank/DDBJ databases">
        <authorList>
            <person name="Lanie J.A."/>
            <person name="Ng W.-L."/>
            <person name="Kazmierczak K.M."/>
            <person name="Andrzejewski T.M."/>
            <person name="Davidsen T.M."/>
            <person name="Wayne K.J."/>
            <person name="Tettelin H."/>
            <person name="Glass J.I."/>
            <person name="Rusch D."/>
            <person name="Podicherti R."/>
            <person name="Tsui H.-C.T."/>
            <person name="Winkler M.E."/>
        </authorList>
    </citation>
    <scope>NUCLEOTIDE SEQUENCE</scope>
</reference>
<evidence type="ECO:0000256" key="1">
    <source>
        <dbReference type="ARBA" id="ARBA00022741"/>
    </source>
</evidence>
<dbReference type="GO" id="GO:0005315">
    <property type="term" value="F:phosphate transmembrane transporter activity"/>
    <property type="evidence" value="ECO:0007669"/>
    <property type="project" value="InterPro"/>
</dbReference>
<dbReference type="GO" id="GO:0016887">
    <property type="term" value="F:ATP hydrolysis activity"/>
    <property type="evidence" value="ECO:0007669"/>
    <property type="project" value="InterPro"/>
</dbReference>
<sequence length="273" mass="30077">MTETDGPQSASLQSTASIGSVAIETKSLNLWYGDFQALFDVNLQIKQGQITSLIGPSGCGKTTLLRTVNRLGERLGYVRITGSIEVLGQDILAPEVEVVQVRKHVGMVSQRPNPLPLSIRDNVLFGYRIHEPASKNMSRSELDEVVENALSTVLLWNGVKDRLDQKATSLSLEEQQKLCIARLLPVKPAVLLMDEPCSALDPAGTEAVEELLWGLRGKYTILIVTHNMAQARRASEECIFMLLGKMIEHGQTGEIFVTPENQETADYIEGRYG</sequence>
<name>A0A381SYR0_9ZZZZ</name>
<dbReference type="GO" id="GO:0035435">
    <property type="term" value="P:phosphate ion transmembrane transport"/>
    <property type="evidence" value="ECO:0007669"/>
    <property type="project" value="InterPro"/>
</dbReference>
<evidence type="ECO:0000256" key="2">
    <source>
        <dbReference type="ARBA" id="ARBA00022840"/>
    </source>
</evidence>
<dbReference type="GO" id="GO:0005524">
    <property type="term" value="F:ATP binding"/>
    <property type="evidence" value="ECO:0007669"/>
    <property type="project" value="UniProtKB-KW"/>
</dbReference>
<evidence type="ECO:0000259" key="3">
    <source>
        <dbReference type="PROSITE" id="PS50893"/>
    </source>
</evidence>
<dbReference type="InterPro" id="IPR003439">
    <property type="entry name" value="ABC_transporter-like_ATP-bd"/>
</dbReference>
<organism evidence="4">
    <name type="scientific">marine metagenome</name>
    <dbReference type="NCBI Taxonomy" id="408172"/>
    <lineage>
        <taxon>unclassified sequences</taxon>
        <taxon>metagenomes</taxon>
        <taxon>ecological metagenomes</taxon>
    </lineage>
</organism>
<dbReference type="InterPro" id="IPR005670">
    <property type="entry name" value="PstB-like"/>
</dbReference>
<dbReference type="PROSITE" id="PS50893">
    <property type="entry name" value="ABC_TRANSPORTER_2"/>
    <property type="match status" value="1"/>
</dbReference>
<dbReference type="PANTHER" id="PTHR43423:SF1">
    <property type="entry name" value="ABC TRANSPORTER I FAMILY MEMBER 17"/>
    <property type="match status" value="1"/>
</dbReference>
<dbReference type="AlphaFoldDB" id="A0A381SYR0"/>